<name>A0A2N1PTP5_9BACT</name>
<dbReference type="PANTHER" id="PTHR43155">
    <property type="entry name" value="CYCLIC DI-GMP PHOSPHODIESTERASE PA4108-RELATED"/>
    <property type="match status" value="1"/>
</dbReference>
<dbReference type="InterPro" id="IPR011006">
    <property type="entry name" value="CheY-like_superfamily"/>
</dbReference>
<accession>A0A2N1PTP5</accession>
<dbReference type="SMART" id="SM00448">
    <property type="entry name" value="REC"/>
    <property type="match status" value="1"/>
</dbReference>
<keyword evidence="3" id="KW-0597">Phosphoprotein</keyword>
<dbReference type="PROSITE" id="PS50110">
    <property type="entry name" value="RESPONSE_REGULATORY"/>
    <property type="match status" value="1"/>
</dbReference>
<dbReference type="InterPro" id="IPR006675">
    <property type="entry name" value="HDIG_dom"/>
</dbReference>
<protein>
    <recommendedName>
        <fullName evidence="8">Response regulator</fullName>
    </recommendedName>
</protein>
<dbReference type="Pfam" id="PF00072">
    <property type="entry name" value="Response_reg"/>
    <property type="match status" value="1"/>
</dbReference>
<evidence type="ECO:0000259" key="4">
    <source>
        <dbReference type="PROSITE" id="PS50110"/>
    </source>
</evidence>
<dbReference type="Pfam" id="PF01590">
    <property type="entry name" value="GAF"/>
    <property type="match status" value="2"/>
</dbReference>
<dbReference type="InterPro" id="IPR001789">
    <property type="entry name" value="Sig_transdc_resp-reg_receiver"/>
</dbReference>
<dbReference type="InterPro" id="IPR029016">
    <property type="entry name" value="GAF-like_dom_sf"/>
</dbReference>
<dbReference type="SUPFAM" id="SSF109604">
    <property type="entry name" value="HD-domain/PDEase-like"/>
    <property type="match status" value="1"/>
</dbReference>
<dbReference type="GO" id="GO:0016301">
    <property type="term" value="F:kinase activity"/>
    <property type="evidence" value="ECO:0007669"/>
    <property type="project" value="UniProtKB-KW"/>
</dbReference>
<dbReference type="InterPro" id="IPR003607">
    <property type="entry name" value="HD/PDEase_dom"/>
</dbReference>
<dbReference type="SMART" id="SM00065">
    <property type="entry name" value="GAF"/>
    <property type="match status" value="2"/>
</dbReference>
<organism evidence="6 7">
    <name type="scientific">Candidatus Wallbacteria bacterium HGW-Wallbacteria-1</name>
    <dbReference type="NCBI Taxonomy" id="2013854"/>
    <lineage>
        <taxon>Bacteria</taxon>
        <taxon>Candidatus Walliibacteriota</taxon>
    </lineage>
</organism>
<dbReference type="NCBIfam" id="TIGR00277">
    <property type="entry name" value="HDIG"/>
    <property type="match status" value="1"/>
</dbReference>
<dbReference type="GO" id="GO:0000160">
    <property type="term" value="P:phosphorelay signal transduction system"/>
    <property type="evidence" value="ECO:0007669"/>
    <property type="project" value="InterPro"/>
</dbReference>
<keyword evidence="1" id="KW-0808">Transferase</keyword>
<comment type="caution">
    <text evidence="6">The sequence shown here is derived from an EMBL/GenBank/DDBJ whole genome shotgun (WGS) entry which is preliminary data.</text>
</comment>
<dbReference type="AlphaFoldDB" id="A0A2N1PTP5"/>
<evidence type="ECO:0000313" key="7">
    <source>
        <dbReference type="Proteomes" id="UP000233256"/>
    </source>
</evidence>
<proteinExistence type="predicted"/>
<dbReference type="PROSITE" id="PS51832">
    <property type="entry name" value="HD_GYP"/>
    <property type="match status" value="1"/>
</dbReference>
<feature type="domain" description="Response regulatory" evidence="4">
    <location>
        <begin position="11"/>
        <end position="127"/>
    </location>
</feature>
<dbReference type="InterPro" id="IPR003018">
    <property type="entry name" value="GAF"/>
</dbReference>
<dbReference type="PANTHER" id="PTHR43155:SF2">
    <property type="entry name" value="CYCLIC DI-GMP PHOSPHODIESTERASE PA4108"/>
    <property type="match status" value="1"/>
</dbReference>
<evidence type="ECO:0000256" key="1">
    <source>
        <dbReference type="ARBA" id="ARBA00022679"/>
    </source>
</evidence>
<dbReference type="SUPFAM" id="SSF52172">
    <property type="entry name" value="CheY-like"/>
    <property type="match status" value="1"/>
</dbReference>
<feature type="modified residue" description="4-aspartylphosphate" evidence="3">
    <location>
        <position position="60"/>
    </location>
</feature>
<dbReference type="CDD" id="cd00077">
    <property type="entry name" value="HDc"/>
    <property type="match status" value="1"/>
</dbReference>
<dbReference type="SMART" id="SM00471">
    <property type="entry name" value="HDc"/>
    <property type="match status" value="1"/>
</dbReference>
<dbReference type="Pfam" id="PF13487">
    <property type="entry name" value="HD_5"/>
    <property type="match status" value="1"/>
</dbReference>
<keyword evidence="2" id="KW-0418">Kinase</keyword>
<evidence type="ECO:0000256" key="2">
    <source>
        <dbReference type="ARBA" id="ARBA00022777"/>
    </source>
</evidence>
<dbReference type="Proteomes" id="UP000233256">
    <property type="component" value="Unassembled WGS sequence"/>
</dbReference>
<reference evidence="6 7" key="1">
    <citation type="journal article" date="2017" name="ISME J.">
        <title>Potential for microbial H2 and metal transformations associated with novel bacteria and archaea in deep terrestrial subsurface sediments.</title>
        <authorList>
            <person name="Hernsdorf A.W."/>
            <person name="Amano Y."/>
            <person name="Miyakawa K."/>
            <person name="Ise K."/>
            <person name="Suzuki Y."/>
            <person name="Anantharaman K."/>
            <person name="Probst A."/>
            <person name="Burstein D."/>
            <person name="Thomas B.C."/>
            <person name="Banfield J.F."/>
        </authorList>
    </citation>
    <scope>NUCLEOTIDE SEQUENCE [LARGE SCALE GENOMIC DNA]</scope>
    <source>
        <strain evidence="6">HGW-Wallbacteria-1</strain>
    </source>
</reference>
<dbReference type="Gene3D" id="1.10.3210.10">
    <property type="entry name" value="Hypothetical protein af1432"/>
    <property type="match status" value="1"/>
</dbReference>
<dbReference type="EMBL" id="PGXC01000002">
    <property type="protein sequence ID" value="PKK91719.1"/>
    <property type="molecule type" value="Genomic_DNA"/>
</dbReference>
<evidence type="ECO:0000313" key="6">
    <source>
        <dbReference type="EMBL" id="PKK91719.1"/>
    </source>
</evidence>
<gene>
    <name evidence="6" type="ORF">CVV64_03385</name>
</gene>
<evidence type="ECO:0008006" key="8">
    <source>
        <dbReference type="Google" id="ProtNLM"/>
    </source>
</evidence>
<dbReference type="InterPro" id="IPR037522">
    <property type="entry name" value="HD_GYP_dom"/>
</dbReference>
<dbReference type="SUPFAM" id="SSF55781">
    <property type="entry name" value="GAF domain-like"/>
    <property type="match status" value="2"/>
</dbReference>
<dbReference type="Gene3D" id="3.40.50.2300">
    <property type="match status" value="1"/>
</dbReference>
<dbReference type="Gene3D" id="3.30.450.40">
    <property type="match status" value="2"/>
</dbReference>
<feature type="domain" description="HD-GYP" evidence="5">
    <location>
        <begin position="500"/>
        <end position="691"/>
    </location>
</feature>
<evidence type="ECO:0000256" key="3">
    <source>
        <dbReference type="PROSITE-ProRule" id="PRU00169"/>
    </source>
</evidence>
<evidence type="ECO:0000259" key="5">
    <source>
        <dbReference type="PROSITE" id="PS51832"/>
    </source>
</evidence>
<sequence>MSDNSGGKIAKILIADDSITMIKLVDMVLSRAGYQVVVAHDGLEAIQKIYNEVPDLIISDVTMPGMNGYQVCRLIREDPVLQGIPFIMLTAKDQKSDKFWGIKTGADDFITKPFNPEDLASRVAGFLEKSGGSLIEARARAASKPQTKEEIITRVNDLLDKKLYESTLLNEVASLASSMENYHEIVLKVVEIIGKVIEYQASTLLLLGEERDEVFHFVTRPCNREYLTQLSTVADSEMERLLEGYSPKRRDVILFNEEYLDPANHNADKPADIIHVPLRVRNATVGVWMLAEAREEQFLPSHRQFLSLIVNQAATVLDNARLYTQMKSFSEARERSLQIISRVGDLTSSMDDIEKLTDLIIQFASQVTNAEAGSLILYDRESNDLYFQSAIGSKSCNLKNQRIQMGQGFAGHVAESQEPLIIKDAQHDERFNKSFDRQTGFITRSMLCIPLMIKGELLGVLQVINKQDESYFHEGDLEMLKTLGAQIASAIDNANMYEQMKSLFLSTVQSLSSAIDAKNKYTNDHSRRVTIYSMAIAEELGLPCEVCDNIRLSGLLHDIGKIGIPETILDKTSRLTDDEFNEIKKHPLIGARIMEPIKPMQKVIPGMRYHHERYDGRGYPDRLKGKEIPLVGRIIAVADTFDAMTSDRSYRKGLSPQIAIEEIRNCSGTQFDPVIVEAFLSAWNKGRIRVL</sequence>